<evidence type="ECO:0000256" key="1">
    <source>
        <dbReference type="SAM" id="MobiDB-lite"/>
    </source>
</evidence>
<gene>
    <name evidence="2" type="ORF">NA56DRAFT_725641</name>
</gene>
<evidence type="ECO:0000313" key="2">
    <source>
        <dbReference type="EMBL" id="PMD18834.1"/>
    </source>
</evidence>
<dbReference type="Proteomes" id="UP000235672">
    <property type="component" value="Unassembled WGS sequence"/>
</dbReference>
<evidence type="ECO:0000313" key="3">
    <source>
        <dbReference type="Proteomes" id="UP000235672"/>
    </source>
</evidence>
<dbReference type="EMBL" id="KZ613492">
    <property type="protein sequence ID" value="PMD18834.1"/>
    <property type="molecule type" value="Genomic_DNA"/>
</dbReference>
<feature type="compositionally biased region" description="Low complexity" evidence="1">
    <location>
        <begin position="53"/>
        <end position="71"/>
    </location>
</feature>
<feature type="compositionally biased region" description="Polar residues" evidence="1">
    <location>
        <begin position="41"/>
        <end position="51"/>
    </location>
</feature>
<dbReference type="AlphaFoldDB" id="A0A2J6PY06"/>
<protein>
    <submittedName>
        <fullName evidence="2">Uncharacterized protein</fullName>
    </submittedName>
</protein>
<proteinExistence type="predicted"/>
<feature type="region of interest" description="Disordered" evidence="1">
    <location>
        <begin position="41"/>
        <end position="74"/>
    </location>
</feature>
<reference evidence="2 3" key="1">
    <citation type="submission" date="2016-05" db="EMBL/GenBank/DDBJ databases">
        <title>A degradative enzymes factory behind the ericoid mycorrhizal symbiosis.</title>
        <authorList>
            <consortium name="DOE Joint Genome Institute"/>
            <person name="Martino E."/>
            <person name="Morin E."/>
            <person name="Grelet G."/>
            <person name="Kuo A."/>
            <person name="Kohler A."/>
            <person name="Daghino S."/>
            <person name="Barry K."/>
            <person name="Choi C."/>
            <person name="Cichocki N."/>
            <person name="Clum A."/>
            <person name="Copeland A."/>
            <person name="Hainaut M."/>
            <person name="Haridas S."/>
            <person name="Labutti K."/>
            <person name="Lindquist E."/>
            <person name="Lipzen A."/>
            <person name="Khouja H.-R."/>
            <person name="Murat C."/>
            <person name="Ohm R."/>
            <person name="Olson A."/>
            <person name="Spatafora J."/>
            <person name="Veneault-Fourrey C."/>
            <person name="Henrissat B."/>
            <person name="Grigoriev I."/>
            <person name="Martin F."/>
            <person name="Perotto S."/>
        </authorList>
    </citation>
    <scope>NUCLEOTIDE SEQUENCE [LARGE SCALE GENOMIC DNA]</scope>
    <source>
        <strain evidence="2 3">UAMH 7357</strain>
    </source>
</reference>
<dbReference type="STRING" id="1745343.A0A2J6PY06"/>
<dbReference type="OrthoDB" id="8062037at2759"/>
<accession>A0A2J6PY06</accession>
<sequence length="281" mass="31635">MSPQGPGRKHFQCCGIQVTFFEQCGHTSTEEDHHPACTYLQTSSTSNTPQAGSRLPRSLAPSNSSNSESQPFPQPYPKCGDLHRYINLMDAKCPSCYKPPRIGHWNPKISSFRTTWSPLTQNEIFERGVYWLNEMLLAREEAYQGALADWEANMQALRDIEDTFQVPELERVYGYDPSGVRGDFLGKVRREGKGKKRGGCGPCKDEMGNVMRWFAERKNCPGCGVEFKLVKSPRREDQKLHCWITVAKKGVIKWAVQGLRRPASDSVSDPVLAMDDAGSEE</sequence>
<keyword evidence="3" id="KW-1185">Reference proteome</keyword>
<name>A0A2J6PY06_9HELO</name>
<organism evidence="2 3">
    <name type="scientific">Hyaloscypha hepaticicola</name>
    <dbReference type="NCBI Taxonomy" id="2082293"/>
    <lineage>
        <taxon>Eukaryota</taxon>
        <taxon>Fungi</taxon>
        <taxon>Dikarya</taxon>
        <taxon>Ascomycota</taxon>
        <taxon>Pezizomycotina</taxon>
        <taxon>Leotiomycetes</taxon>
        <taxon>Helotiales</taxon>
        <taxon>Hyaloscyphaceae</taxon>
        <taxon>Hyaloscypha</taxon>
    </lineage>
</organism>